<sequence length="713" mass="82349">MSTHVEVTLMLHYDGKLLLEGDVPRYEGGRRKPIKVPIKSSLDELKGIVYNALKYNPEEFHLNLVCKFPSRDVVAVNVEDDNDCFIMLEHCAGGPVSLYVEKQSATRTVVTFAPRVGYTNVGDDSMHNRNLPQIRVNRVNGITGVRKQGRDRNSEYHRSRHPEAPLLESRCHFKEAIKWPVNDERLKKHIDDAGFGEVRKLQWLRLDRELITALVERWCTSTNTFHFVHGEMTVTLQDVAIILGLRIDGPAIVTKNMVGPCCRWAKWSDMCDELLGKHPDPQDGWNMGQANSCVPLNWLRTKFAQVDLRGLSDQEVIYQVRAYILHFIGAALMPDTSGNEVHCKYLPLLEHFDLCGQLSWGSATLSCLYRELYRATDARKKKIAGCLHLLQLWSWEHHHVGRPMEVPKLNGYQDAPLGCRWNAWMGREAPMGWLQFYRNEFDTQQRSQMEWQPYTEEILRCLPKICSDGKSIWMARVPLICFGLVEWHVPDRVFRQFGIQHVTAEPLQENKRVDGRGLSHVDWTLHHAIYIMAWNDRHEKVVKAMELEMDEETAMAQYIMWYRSQSSPYILQPPNKSPTTYYPRGHIERELIKGHRQIRALLAPLKGESTQSDWLSAQAQVLELQDKLMTRLQIDDFNLEERAGKFPTRHAPSEQICETELTTHQGSAAPLQFASRHRRRRSLSQAFAIQHVTPTLNTAPDPGLERPPRRRKE</sequence>
<dbReference type="AlphaFoldDB" id="A0A2I0AAT2"/>
<dbReference type="PANTHER" id="PTHR46033">
    <property type="entry name" value="PROTEIN MAIN-LIKE 2"/>
    <property type="match status" value="1"/>
</dbReference>
<gene>
    <name evidence="3" type="ORF">AXF42_Ash001639</name>
</gene>
<dbReference type="Pfam" id="PF10536">
    <property type="entry name" value="PMD"/>
    <property type="match status" value="1"/>
</dbReference>
<feature type="region of interest" description="Disordered" evidence="1">
    <location>
        <begin position="691"/>
        <end position="713"/>
    </location>
</feature>
<dbReference type="OrthoDB" id="784956at2759"/>
<feature type="domain" description="Aminotransferase-like plant mobile" evidence="2">
    <location>
        <begin position="194"/>
        <end position="563"/>
    </location>
</feature>
<organism evidence="3 4">
    <name type="scientific">Apostasia shenzhenica</name>
    <dbReference type="NCBI Taxonomy" id="1088818"/>
    <lineage>
        <taxon>Eukaryota</taxon>
        <taxon>Viridiplantae</taxon>
        <taxon>Streptophyta</taxon>
        <taxon>Embryophyta</taxon>
        <taxon>Tracheophyta</taxon>
        <taxon>Spermatophyta</taxon>
        <taxon>Magnoliopsida</taxon>
        <taxon>Liliopsida</taxon>
        <taxon>Asparagales</taxon>
        <taxon>Orchidaceae</taxon>
        <taxon>Apostasioideae</taxon>
        <taxon>Apostasia</taxon>
    </lineage>
</organism>
<name>A0A2I0AAT2_9ASPA</name>
<dbReference type="STRING" id="1088818.A0A2I0AAT2"/>
<dbReference type="Proteomes" id="UP000236161">
    <property type="component" value="Unassembled WGS sequence"/>
</dbReference>
<dbReference type="PANTHER" id="PTHR46033:SF8">
    <property type="entry name" value="PROTEIN MAINTENANCE OF MERISTEMS-LIKE"/>
    <property type="match status" value="1"/>
</dbReference>
<evidence type="ECO:0000313" key="4">
    <source>
        <dbReference type="Proteomes" id="UP000236161"/>
    </source>
</evidence>
<dbReference type="InterPro" id="IPR019557">
    <property type="entry name" value="AminoTfrase-like_pln_mobile"/>
</dbReference>
<evidence type="ECO:0000256" key="1">
    <source>
        <dbReference type="SAM" id="MobiDB-lite"/>
    </source>
</evidence>
<evidence type="ECO:0000313" key="3">
    <source>
        <dbReference type="EMBL" id="PKA52658.1"/>
    </source>
</evidence>
<accession>A0A2I0AAT2</accession>
<evidence type="ECO:0000259" key="2">
    <source>
        <dbReference type="Pfam" id="PF10536"/>
    </source>
</evidence>
<dbReference type="EMBL" id="KZ452001">
    <property type="protein sequence ID" value="PKA52658.1"/>
    <property type="molecule type" value="Genomic_DNA"/>
</dbReference>
<dbReference type="InterPro" id="IPR044824">
    <property type="entry name" value="MAIN-like"/>
</dbReference>
<reference evidence="3 4" key="1">
    <citation type="journal article" date="2017" name="Nature">
        <title>The Apostasia genome and the evolution of orchids.</title>
        <authorList>
            <person name="Zhang G.Q."/>
            <person name="Liu K.W."/>
            <person name="Li Z."/>
            <person name="Lohaus R."/>
            <person name="Hsiao Y.Y."/>
            <person name="Niu S.C."/>
            <person name="Wang J.Y."/>
            <person name="Lin Y.C."/>
            <person name="Xu Q."/>
            <person name="Chen L.J."/>
            <person name="Yoshida K."/>
            <person name="Fujiwara S."/>
            <person name="Wang Z.W."/>
            <person name="Zhang Y.Q."/>
            <person name="Mitsuda N."/>
            <person name="Wang M."/>
            <person name="Liu G.H."/>
            <person name="Pecoraro L."/>
            <person name="Huang H.X."/>
            <person name="Xiao X.J."/>
            <person name="Lin M."/>
            <person name="Wu X.Y."/>
            <person name="Wu W.L."/>
            <person name="Chen Y.Y."/>
            <person name="Chang S.B."/>
            <person name="Sakamoto S."/>
            <person name="Ohme-Takagi M."/>
            <person name="Yagi M."/>
            <person name="Zeng S.J."/>
            <person name="Shen C.Y."/>
            <person name="Yeh C.M."/>
            <person name="Luo Y.B."/>
            <person name="Tsai W.C."/>
            <person name="Van de Peer Y."/>
            <person name="Liu Z.J."/>
        </authorList>
    </citation>
    <scope>NUCLEOTIDE SEQUENCE [LARGE SCALE GENOMIC DNA]</scope>
    <source>
        <strain evidence="4">cv. Shenzhen</strain>
        <tissue evidence="3">Stem</tissue>
    </source>
</reference>
<dbReference type="GO" id="GO:0010073">
    <property type="term" value="P:meristem maintenance"/>
    <property type="evidence" value="ECO:0007669"/>
    <property type="project" value="InterPro"/>
</dbReference>
<proteinExistence type="predicted"/>
<keyword evidence="4" id="KW-1185">Reference proteome</keyword>
<protein>
    <submittedName>
        <fullName evidence="3">Serine/threonine-protein phosphatase 7 long form like</fullName>
    </submittedName>
</protein>